<protein>
    <submittedName>
        <fullName evidence="1">Uncharacterized protein</fullName>
    </submittedName>
</protein>
<accession>A0A654TXW9</accession>
<sequence>MLARNWAYGSSVMGPALPTMRRYMLVNRRLVSWAKSAAPGLASTRSTASVMPTSRIVSIMPGIDWVAPERTLTSSGFGPRPNVHEVSVSSQLIRSSTSSQIAAIVDPGAAR</sequence>
<gene>
    <name evidence="1" type="ORF">ERS007657_00928</name>
</gene>
<dbReference type="EMBL" id="CGCX01000246">
    <property type="protein sequence ID" value="CFR70759.1"/>
    <property type="molecule type" value="Genomic_DNA"/>
</dbReference>
<dbReference type="AlphaFoldDB" id="A0A654TXW9"/>
<reference evidence="1 2" key="1">
    <citation type="submission" date="2015-03" db="EMBL/GenBank/DDBJ databases">
        <authorList>
            <consortium name="Pathogen Informatics"/>
        </authorList>
    </citation>
    <scope>NUCLEOTIDE SEQUENCE [LARGE SCALE GENOMIC DNA]</scope>
    <source>
        <strain evidence="1 2">C09601061</strain>
    </source>
</reference>
<evidence type="ECO:0000313" key="1">
    <source>
        <dbReference type="EMBL" id="CFR70759.1"/>
    </source>
</evidence>
<proteinExistence type="predicted"/>
<organism evidence="1 2">
    <name type="scientific">Mycobacterium tuberculosis</name>
    <dbReference type="NCBI Taxonomy" id="1773"/>
    <lineage>
        <taxon>Bacteria</taxon>
        <taxon>Bacillati</taxon>
        <taxon>Actinomycetota</taxon>
        <taxon>Actinomycetes</taxon>
        <taxon>Mycobacteriales</taxon>
        <taxon>Mycobacteriaceae</taxon>
        <taxon>Mycobacterium</taxon>
        <taxon>Mycobacterium tuberculosis complex</taxon>
    </lineage>
</organism>
<dbReference type="Proteomes" id="UP000046680">
    <property type="component" value="Unassembled WGS sequence"/>
</dbReference>
<name>A0A654TXW9_MYCTX</name>
<evidence type="ECO:0000313" key="2">
    <source>
        <dbReference type="Proteomes" id="UP000046680"/>
    </source>
</evidence>